<evidence type="ECO:0000259" key="8">
    <source>
        <dbReference type="Pfam" id="PF02838"/>
    </source>
</evidence>
<feature type="domain" description="Beta-hexosaminidase bacterial type N-terminal" evidence="8">
    <location>
        <begin position="37"/>
        <end position="162"/>
    </location>
</feature>
<dbReference type="Proteomes" id="UP000605676">
    <property type="component" value="Unassembled WGS sequence"/>
</dbReference>
<dbReference type="SUPFAM" id="SSF51445">
    <property type="entry name" value="(Trans)glycosidases"/>
    <property type="match status" value="1"/>
</dbReference>
<evidence type="ECO:0000259" key="7">
    <source>
        <dbReference type="Pfam" id="PF00728"/>
    </source>
</evidence>
<evidence type="ECO:0000256" key="3">
    <source>
        <dbReference type="ARBA" id="ARBA00012663"/>
    </source>
</evidence>
<reference evidence="9 10" key="1">
    <citation type="submission" date="2021-01" db="EMBL/GenBank/DDBJ databases">
        <title>Carboxyliciviraga sp.nov., isolated from coastal sediments.</title>
        <authorList>
            <person name="Lu D."/>
            <person name="Zhang T."/>
        </authorList>
    </citation>
    <scope>NUCLEOTIDE SEQUENCE [LARGE SCALE GENOMIC DNA]</scope>
    <source>
        <strain evidence="9 10">N1Y132</strain>
    </source>
</reference>
<dbReference type="PANTHER" id="PTHR22600">
    <property type="entry name" value="BETA-HEXOSAMINIDASE"/>
    <property type="match status" value="1"/>
</dbReference>
<feature type="chain" id="PRO_5047486109" description="beta-N-acetylhexosaminidase" evidence="6">
    <location>
        <begin position="26"/>
        <end position="542"/>
    </location>
</feature>
<accession>A0ABS1HMJ4</accession>
<dbReference type="EC" id="3.2.1.52" evidence="3"/>
<evidence type="ECO:0000313" key="10">
    <source>
        <dbReference type="Proteomes" id="UP000605676"/>
    </source>
</evidence>
<name>A0ABS1HMJ4_9BACT</name>
<feature type="domain" description="Glycoside hydrolase family 20 catalytic" evidence="7">
    <location>
        <begin position="166"/>
        <end position="492"/>
    </location>
</feature>
<feature type="signal peptide" evidence="6">
    <location>
        <begin position="1"/>
        <end position="25"/>
    </location>
</feature>
<protein>
    <recommendedName>
        <fullName evidence="3">beta-N-acetylhexosaminidase</fullName>
        <ecNumber evidence="3">3.2.1.52</ecNumber>
    </recommendedName>
</protein>
<proteinExistence type="inferred from homology"/>
<evidence type="ECO:0000256" key="5">
    <source>
        <dbReference type="ARBA" id="ARBA00023295"/>
    </source>
</evidence>
<dbReference type="PANTHER" id="PTHR22600:SF57">
    <property type="entry name" value="BETA-N-ACETYLHEXOSAMINIDASE"/>
    <property type="match status" value="1"/>
</dbReference>
<organism evidence="9 10">
    <name type="scientific">Carboxylicivirga marina</name>
    <dbReference type="NCBI Taxonomy" id="2800988"/>
    <lineage>
        <taxon>Bacteria</taxon>
        <taxon>Pseudomonadati</taxon>
        <taxon>Bacteroidota</taxon>
        <taxon>Bacteroidia</taxon>
        <taxon>Marinilabiliales</taxon>
        <taxon>Marinilabiliaceae</taxon>
        <taxon>Carboxylicivirga</taxon>
    </lineage>
</organism>
<dbReference type="Pfam" id="PF00728">
    <property type="entry name" value="Glyco_hydro_20"/>
    <property type="match status" value="1"/>
</dbReference>
<keyword evidence="4" id="KW-0378">Hydrolase</keyword>
<comment type="similarity">
    <text evidence="2">Belongs to the glycosyl hydrolase 20 family.</text>
</comment>
<comment type="catalytic activity">
    <reaction evidence="1">
        <text>Hydrolysis of terminal non-reducing N-acetyl-D-hexosamine residues in N-acetyl-beta-D-hexosaminides.</text>
        <dbReference type="EC" id="3.2.1.52"/>
    </reaction>
</comment>
<dbReference type="InterPro" id="IPR015882">
    <property type="entry name" value="HEX_bac_N"/>
</dbReference>
<keyword evidence="6" id="KW-0732">Signal</keyword>
<evidence type="ECO:0000256" key="1">
    <source>
        <dbReference type="ARBA" id="ARBA00001231"/>
    </source>
</evidence>
<dbReference type="Gene3D" id="3.20.20.80">
    <property type="entry name" value="Glycosidases"/>
    <property type="match status" value="1"/>
</dbReference>
<dbReference type="RefSeq" id="WP_200466115.1">
    <property type="nucleotide sequence ID" value="NZ_JAENRR010000045.1"/>
</dbReference>
<dbReference type="PIRSF" id="PIRSF001093">
    <property type="entry name" value="B-hxosamndse_ab_euk"/>
    <property type="match status" value="1"/>
</dbReference>
<evidence type="ECO:0000256" key="4">
    <source>
        <dbReference type="ARBA" id="ARBA00022801"/>
    </source>
</evidence>
<keyword evidence="10" id="KW-1185">Reference proteome</keyword>
<evidence type="ECO:0000256" key="6">
    <source>
        <dbReference type="SAM" id="SignalP"/>
    </source>
</evidence>
<gene>
    <name evidence="9" type="ORF">JIV24_16215</name>
</gene>
<dbReference type="EMBL" id="JAENRR010000045">
    <property type="protein sequence ID" value="MBK3518894.1"/>
    <property type="molecule type" value="Genomic_DNA"/>
</dbReference>
<dbReference type="InterPro" id="IPR017853">
    <property type="entry name" value="GH"/>
</dbReference>
<dbReference type="InterPro" id="IPR015883">
    <property type="entry name" value="Glyco_hydro_20_cat"/>
</dbReference>
<sequence>MKRIKQLLIFSVGLTASLIMNSCNPATRTEKADAVLPVIPLPDKTIAYEGSFVLDASTQIITSSEEQKKVALWFTKELQKQYDLTCQIVSSSEKENSILLKYDELLDDEAYALDIYENNISIKASSEAGYFYAFQSLLQLAPVTKEKVEVSEVKISQVSITDKPTYQWRGLMLDISRHFFGPSSIKQLIDQMAAQKMNRLHLHLTDDPGWRIEIKEYPKLHEIGSRGDRSNTNGPCMYLSEKEAREITAYANERQIMIIPEVDIPGHSGAIERAYPEFSGGNNTLNVANEEAVKMIETVIIRLSELFNTPYVHYGGDEVRKHNWNGRADMRAKMNELGLKNQHELEGWFDRRMANFIVESGLKPIAWDEACGFDVNKNTIIQWWRCRHPKVLRSATKKDYQVIISPADYSYLDYPQDFKEGGANWEGLDNGPNSLELIYKWKHIPDGFTQNMKDNVIGIEAALWTEFISSQKRLEYMAYPRLSAIAEKAWTKEENMNWESFQQRLSEQYRRYEMAGINYRIPDIDTEERKNIQPEAFEGPVK</sequence>
<evidence type="ECO:0000313" key="9">
    <source>
        <dbReference type="EMBL" id="MBK3518894.1"/>
    </source>
</evidence>
<dbReference type="PRINTS" id="PR00738">
    <property type="entry name" value="GLHYDRLASE20"/>
</dbReference>
<dbReference type="Pfam" id="PF02838">
    <property type="entry name" value="Glyco_hydro_20b"/>
    <property type="match status" value="1"/>
</dbReference>
<dbReference type="InterPro" id="IPR029018">
    <property type="entry name" value="Hex-like_dom2"/>
</dbReference>
<dbReference type="InterPro" id="IPR025705">
    <property type="entry name" value="Beta_hexosaminidase_sua/sub"/>
</dbReference>
<dbReference type="Gene3D" id="3.30.379.10">
    <property type="entry name" value="Chitobiase/beta-hexosaminidase domain 2-like"/>
    <property type="match status" value="1"/>
</dbReference>
<comment type="caution">
    <text evidence="9">The sequence shown here is derived from an EMBL/GenBank/DDBJ whole genome shotgun (WGS) entry which is preliminary data.</text>
</comment>
<keyword evidence="5" id="KW-0326">Glycosidase</keyword>
<dbReference type="CDD" id="cd06563">
    <property type="entry name" value="GH20_chitobiase-like"/>
    <property type="match status" value="1"/>
</dbReference>
<evidence type="ECO:0000256" key="2">
    <source>
        <dbReference type="ARBA" id="ARBA00006285"/>
    </source>
</evidence>
<dbReference type="SUPFAM" id="SSF55545">
    <property type="entry name" value="beta-N-acetylhexosaminidase-like domain"/>
    <property type="match status" value="1"/>
</dbReference>